<dbReference type="RefSeq" id="WP_212705153.1">
    <property type="nucleotide sequence ID" value="NZ_CP073581.1"/>
</dbReference>
<accession>A0A975JED6</accession>
<gene>
    <name evidence="2" type="ORF">KDD17_02590</name>
</gene>
<dbReference type="AlphaFoldDB" id="A0A975JED6"/>
<name>A0A975JED6_9RHOB</name>
<reference evidence="2" key="1">
    <citation type="submission" date="2021-04" db="EMBL/GenBank/DDBJ databases">
        <title>Complete genome sequence for Sulfitobacter sp. strain JK7-1.</title>
        <authorList>
            <person name="Park S.-J."/>
        </authorList>
    </citation>
    <scope>NUCLEOTIDE SEQUENCE</scope>
    <source>
        <strain evidence="2">JK7-1</strain>
    </source>
</reference>
<evidence type="ECO:0000313" key="2">
    <source>
        <dbReference type="EMBL" id="QUJ76957.1"/>
    </source>
</evidence>
<evidence type="ECO:0000313" key="3">
    <source>
        <dbReference type="Proteomes" id="UP000683291"/>
    </source>
</evidence>
<keyword evidence="1" id="KW-0472">Membrane</keyword>
<protein>
    <submittedName>
        <fullName evidence="2">Uncharacterized protein</fullName>
    </submittedName>
</protein>
<evidence type="ECO:0000256" key="1">
    <source>
        <dbReference type="SAM" id="Phobius"/>
    </source>
</evidence>
<sequence>MAVKAKFDQGFTVTEEGGNKIISFTGNGLPWIGFVILPFAYLGLLAALLTAFWMVALVVGAALSWLIYSMYQPQAFTLTAEGLVKNGVEYEAERISEISIDNPMDDGVSYTEQPGIFVGGTGVVGASVAAMSISANLAASGMVHASQAISNAAAKRRHRVRIKYGAKSITIARNLKQGKALAIFDLLTREQT</sequence>
<dbReference type="KEGG" id="sual:KDD17_02590"/>
<dbReference type="EMBL" id="CP073581">
    <property type="protein sequence ID" value="QUJ76957.1"/>
    <property type="molecule type" value="Genomic_DNA"/>
</dbReference>
<keyword evidence="1" id="KW-0812">Transmembrane</keyword>
<keyword evidence="3" id="KW-1185">Reference proteome</keyword>
<proteinExistence type="predicted"/>
<keyword evidence="1" id="KW-1133">Transmembrane helix</keyword>
<dbReference type="Proteomes" id="UP000683291">
    <property type="component" value="Chromosome 1"/>
</dbReference>
<feature type="transmembrane region" description="Helical" evidence="1">
    <location>
        <begin position="47"/>
        <end position="68"/>
    </location>
</feature>
<feature type="transmembrane region" description="Helical" evidence="1">
    <location>
        <begin position="21"/>
        <end position="41"/>
    </location>
</feature>
<organism evidence="2 3">
    <name type="scientific">Sulfitobacter albidus</name>
    <dbReference type="NCBI Taxonomy" id="2829501"/>
    <lineage>
        <taxon>Bacteria</taxon>
        <taxon>Pseudomonadati</taxon>
        <taxon>Pseudomonadota</taxon>
        <taxon>Alphaproteobacteria</taxon>
        <taxon>Rhodobacterales</taxon>
        <taxon>Roseobacteraceae</taxon>
        <taxon>Sulfitobacter</taxon>
    </lineage>
</organism>